<dbReference type="SMART" id="SM00584">
    <property type="entry name" value="TLDc"/>
    <property type="match status" value="1"/>
</dbReference>
<comment type="caution">
    <text evidence="2">The sequence shown here is derived from an EMBL/GenBank/DDBJ whole genome shotgun (WGS) entry which is preliminary data.</text>
</comment>
<dbReference type="InterPro" id="IPR006571">
    <property type="entry name" value="TLDc_dom"/>
</dbReference>
<sequence length="203" mass="22775">MDFDFQYVGFESSVIVGNNRNHLSLLKNWLATVAKSVNSLWKRCWRASVDGWAASTFHSRCDSKGPTVTIIRVGRYIFGGYTSISWTSDGSRYQYDSKAFLFSLVNKPGWAPVKLSQSGKYSSSRAHSIFFRSTYGPTLGGGHDINIKNYASSKSNSYSDLGYTYSPPSGYSYTSTFARTFLAGTYRFTPDEVETFYETTLLI</sequence>
<dbReference type="Proteomes" id="UP001159427">
    <property type="component" value="Unassembled WGS sequence"/>
</dbReference>
<dbReference type="PROSITE" id="PS51886">
    <property type="entry name" value="TLDC"/>
    <property type="match status" value="1"/>
</dbReference>
<evidence type="ECO:0000259" key="1">
    <source>
        <dbReference type="PROSITE" id="PS51886"/>
    </source>
</evidence>
<keyword evidence="3" id="KW-1185">Reference proteome</keyword>
<dbReference type="EMBL" id="CALNXI010000557">
    <property type="protein sequence ID" value="CAH3029190.1"/>
    <property type="molecule type" value="Genomic_DNA"/>
</dbReference>
<evidence type="ECO:0000313" key="3">
    <source>
        <dbReference type="Proteomes" id="UP001159427"/>
    </source>
</evidence>
<protein>
    <recommendedName>
        <fullName evidence="1">TLDc domain-containing protein</fullName>
    </recommendedName>
</protein>
<organism evidence="2 3">
    <name type="scientific">Porites evermanni</name>
    <dbReference type="NCBI Taxonomy" id="104178"/>
    <lineage>
        <taxon>Eukaryota</taxon>
        <taxon>Metazoa</taxon>
        <taxon>Cnidaria</taxon>
        <taxon>Anthozoa</taxon>
        <taxon>Hexacorallia</taxon>
        <taxon>Scleractinia</taxon>
        <taxon>Fungiina</taxon>
        <taxon>Poritidae</taxon>
        <taxon>Porites</taxon>
    </lineage>
</organism>
<gene>
    <name evidence="2" type="ORF">PEVE_00035702</name>
</gene>
<accession>A0ABN8MHL7</accession>
<proteinExistence type="predicted"/>
<reference evidence="2 3" key="1">
    <citation type="submission" date="2022-05" db="EMBL/GenBank/DDBJ databases">
        <authorList>
            <consortium name="Genoscope - CEA"/>
            <person name="William W."/>
        </authorList>
    </citation>
    <scope>NUCLEOTIDE SEQUENCE [LARGE SCALE GENOMIC DNA]</scope>
</reference>
<dbReference type="Pfam" id="PF07534">
    <property type="entry name" value="TLD"/>
    <property type="match status" value="1"/>
</dbReference>
<evidence type="ECO:0000313" key="2">
    <source>
        <dbReference type="EMBL" id="CAH3029190.1"/>
    </source>
</evidence>
<feature type="domain" description="TLDc" evidence="1">
    <location>
        <begin position="14"/>
        <end position="203"/>
    </location>
</feature>
<name>A0ABN8MHL7_9CNID</name>